<dbReference type="SUPFAM" id="SSF54928">
    <property type="entry name" value="RNA-binding domain, RBD"/>
    <property type="match status" value="1"/>
</dbReference>
<feature type="domain" description="RRM" evidence="3">
    <location>
        <begin position="3"/>
        <end position="81"/>
    </location>
</feature>
<sequence>MANELYVGNISDKATEEDLRRLFSVAGTVTSVHLITDPETGQFKRCGYVRMRSADELREAIATLDGALLINKVITVSIARPQKQQSAGKRGREGGSRPAKGRR</sequence>
<evidence type="ECO:0000256" key="1">
    <source>
        <dbReference type="ARBA" id="ARBA00022884"/>
    </source>
</evidence>
<protein>
    <submittedName>
        <fullName evidence="4">RNA-binding protein</fullName>
    </submittedName>
</protein>
<dbReference type="PANTHER" id="PTHR48025:SF1">
    <property type="entry name" value="RRM DOMAIN-CONTAINING PROTEIN"/>
    <property type="match status" value="1"/>
</dbReference>
<dbReference type="InterPro" id="IPR035979">
    <property type="entry name" value="RBD_domain_sf"/>
</dbReference>
<dbReference type="InterPro" id="IPR050502">
    <property type="entry name" value="Euk_RNA-bind_prot"/>
</dbReference>
<dbReference type="EMBL" id="AP027151">
    <property type="protein sequence ID" value="BDV43757.1"/>
    <property type="molecule type" value="Genomic_DNA"/>
</dbReference>
<dbReference type="InterPro" id="IPR012677">
    <property type="entry name" value="Nucleotide-bd_a/b_plait_sf"/>
</dbReference>
<organism evidence="4 5">
    <name type="scientific">Geotalea uraniireducens</name>
    <dbReference type="NCBI Taxonomy" id="351604"/>
    <lineage>
        <taxon>Bacteria</taxon>
        <taxon>Pseudomonadati</taxon>
        <taxon>Thermodesulfobacteriota</taxon>
        <taxon>Desulfuromonadia</taxon>
        <taxon>Geobacterales</taxon>
        <taxon>Geobacteraceae</taxon>
        <taxon>Geotalea</taxon>
    </lineage>
</organism>
<gene>
    <name evidence="4" type="ORF">GURASL_26800</name>
</gene>
<evidence type="ECO:0000313" key="5">
    <source>
        <dbReference type="Proteomes" id="UP001317705"/>
    </source>
</evidence>
<accession>A0ABN6VVU8</accession>
<evidence type="ECO:0000313" key="4">
    <source>
        <dbReference type="EMBL" id="BDV43757.1"/>
    </source>
</evidence>
<evidence type="ECO:0000256" key="2">
    <source>
        <dbReference type="SAM" id="MobiDB-lite"/>
    </source>
</evidence>
<dbReference type="Pfam" id="PF00076">
    <property type="entry name" value="RRM_1"/>
    <property type="match status" value="1"/>
</dbReference>
<keyword evidence="5" id="KW-1185">Reference proteome</keyword>
<dbReference type="PROSITE" id="PS50102">
    <property type="entry name" value="RRM"/>
    <property type="match status" value="1"/>
</dbReference>
<dbReference type="CDD" id="cd00590">
    <property type="entry name" value="RRM_SF"/>
    <property type="match status" value="1"/>
</dbReference>
<dbReference type="PANTHER" id="PTHR48025">
    <property type="entry name" value="OS02G0815200 PROTEIN"/>
    <property type="match status" value="1"/>
</dbReference>
<dbReference type="InterPro" id="IPR000504">
    <property type="entry name" value="RRM_dom"/>
</dbReference>
<feature type="region of interest" description="Disordered" evidence="2">
    <location>
        <begin position="81"/>
        <end position="103"/>
    </location>
</feature>
<evidence type="ECO:0000259" key="3">
    <source>
        <dbReference type="PROSITE" id="PS50102"/>
    </source>
</evidence>
<dbReference type="Gene3D" id="3.30.70.330">
    <property type="match status" value="1"/>
</dbReference>
<name>A0ABN6VVU8_9BACT</name>
<dbReference type="RefSeq" id="WP_281999878.1">
    <property type="nucleotide sequence ID" value="NZ_AP027151.1"/>
</dbReference>
<keyword evidence="1" id="KW-0694">RNA-binding</keyword>
<dbReference type="Proteomes" id="UP001317705">
    <property type="component" value="Chromosome"/>
</dbReference>
<dbReference type="SMART" id="SM00360">
    <property type="entry name" value="RRM"/>
    <property type="match status" value="1"/>
</dbReference>
<reference evidence="4 5" key="1">
    <citation type="submission" date="2022-12" db="EMBL/GenBank/DDBJ databases">
        <title>Polyphasic characterization of Geotalea uranireducens NIT-SL11 newly isolated from a complex of sewage sludge and microbially reduced graphene oxide.</title>
        <authorList>
            <person name="Xie L."/>
            <person name="Yoshida N."/>
            <person name="Meng L."/>
        </authorList>
    </citation>
    <scope>NUCLEOTIDE SEQUENCE [LARGE SCALE GENOMIC DNA]</scope>
    <source>
        <strain evidence="4 5">NIT-SL11</strain>
    </source>
</reference>
<proteinExistence type="predicted"/>